<keyword evidence="3" id="KW-1185">Reference proteome</keyword>
<dbReference type="InterPro" id="IPR019096">
    <property type="entry name" value="YopX_protein"/>
</dbReference>
<dbReference type="SUPFAM" id="SSF159006">
    <property type="entry name" value="YopX-like"/>
    <property type="match status" value="1"/>
</dbReference>
<feature type="domain" description="YopX protein" evidence="1">
    <location>
        <begin position="5"/>
        <end position="117"/>
    </location>
</feature>
<dbReference type="Pfam" id="PF09643">
    <property type="entry name" value="YopX"/>
    <property type="match status" value="1"/>
</dbReference>
<dbReference type="RefSeq" id="WP_258417632.1">
    <property type="nucleotide sequence ID" value="NZ_JAPTNG010000009.1"/>
</dbReference>
<dbReference type="Proteomes" id="UP001067708">
    <property type="component" value="Unassembled WGS sequence"/>
</dbReference>
<evidence type="ECO:0000259" key="1">
    <source>
        <dbReference type="Pfam" id="PF09643"/>
    </source>
</evidence>
<comment type="caution">
    <text evidence="2">The sequence shown here is derived from an EMBL/GenBank/DDBJ whole genome shotgun (WGS) entry which is preliminary data.</text>
</comment>
<protein>
    <submittedName>
        <fullName evidence="2">YopX family protein</fullName>
    </submittedName>
</protein>
<organism evidence="2 3">
    <name type="scientific">Brevibacillus halotolerans</name>
    <dbReference type="NCBI Taxonomy" id="1507437"/>
    <lineage>
        <taxon>Bacteria</taxon>
        <taxon>Bacillati</taxon>
        <taxon>Bacillota</taxon>
        <taxon>Bacilli</taxon>
        <taxon>Bacillales</taxon>
        <taxon>Paenibacillaceae</taxon>
        <taxon>Brevibacillus</taxon>
    </lineage>
</organism>
<reference evidence="2" key="1">
    <citation type="submission" date="2022-09" db="EMBL/GenBank/DDBJ databases">
        <title>Genome analysis and characterization of larvicidal activity of Brevibacillus strains.</title>
        <authorList>
            <person name="Patrusheva E.V."/>
            <person name="Izotova A.O."/>
            <person name="Toshchakov S.V."/>
            <person name="Sineoky S.P."/>
        </authorList>
    </citation>
    <scope>NUCLEOTIDE SEQUENCE</scope>
    <source>
        <strain evidence="2">VKPM_B-13244</strain>
    </source>
</reference>
<evidence type="ECO:0000313" key="3">
    <source>
        <dbReference type="Proteomes" id="UP001067708"/>
    </source>
</evidence>
<accession>A0ABT4HYI3</accession>
<sequence>MREIKFRAWDKEDKNMLDWEMIKLDVEYSLNQLLEMNQFDIMQFTGLYDMYANEVYESDVVKGYYWNAKGRNRIIGVVQYRGNQIVIAGVKQYEGIFVPADPLCEVIGNIYENPELLGVSECER</sequence>
<dbReference type="InterPro" id="IPR023385">
    <property type="entry name" value="YopX-like_C"/>
</dbReference>
<proteinExistence type="predicted"/>
<dbReference type="Gene3D" id="2.30.30.290">
    <property type="entry name" value="YopX-like domains"/>
    <property type="match status" value="1"/>
</dbReference>
<gene>
    <name evidence="2" type="ORF">O0535_13665</name>
</gene>
<dbReference type="EMBL" id="JAPTNG010000009">
    <property type="protein sequence ID" value="MCZ0831787.1"/>
    <property type="molecule type" value="Genomic_DNA"/>
</dbReference>
<name>A0ABT4HYI3_9BACL</name>
<evidence type="ECO:0000313" key="2">
    <source>
        <dbReference type="EMBL" id="MCZ0831787.1"/>
    </source>
</evidence>